<sequence length="187" mass="19871">MVRLGPAVASALLTAWFATPIQAVAGEPESMLPPANPPAITVLAKAAQAVGIRRCYPAVDQVSNRMFAHTKHADVALDWDRGDPDGEPLFSLSGLEYANASAVLSLTTVPAPAGGCTILVERISSAPLPCREVARAELPGYRATPLVKAVTVYTEPSRSRETVTLVDAPPACLIVRRQVQYRWGATQ</sequence>
<keyword evidence="1" id="KW-0732">Signal</keyword>
<accession>A0A103RT73</accession>
<reference evidence="2 3" key="1">
    <citation type="submission" date="2015-11" db="EMBL/GenBank/DDBJ databases">
        <title>Expanding the genomic diversity of Burkholderia species for the development of highly accurate diagnostics.</title>
        <authorList>
            <person name="Sahl J."/>
            <person name="Keim P."/>
            <person name="Wagner D."/>
        </authorList>
    </citation>
    <scope>NUCLEOTIDE SEQUENCE [LARGE SCALE GENOMIC DNA]</scope>
    <source>
        <strain evidence="2 3">MSMB2036</strain>
    </source>
</reference>
<feature type="chain" id="PRO_5007117633" evidence="1">
    <location>
        <begin position="26"/>
        <end position="187"/>
    </location>
</feature>
<evidence type="ECO:0000313" key="2">
    <source>
        <dbReference type="EMBL" id="KVG73574.1"/>
    </source>
</evidence>
<protein>
    <submittedName>
        <fullName evidence="2">Uncharacterized protein</fullName>
    </submittedName>
</protein>
<dbReference type="Proteomes" id="UP000064029">
    <property type="component" value="Unassembled WGS sequence"/>
</dbReference>
<feature type="signal peptide" evidence="1">
    <location>
        <begin position="1"/>
        <end position="25"/>
    </location>
</feature>
<proteinExistence type="predicted"/>
<evidence type="ECO:0000256" key="1">
    <source>
        <dbReference type="SAM" id="SignalP"/>
    </source>
</evidence>
<gene>
    <name evidence="2" type="ORF">WJ33_16455</name>
</gene>
<comment type="caution">
    <text evidence="2">The sequence shown here is derived from an EMBL/GenBank/DDBJ whole genome shotgun (WGS) entry which is preliminary data.</text>
</comment>
<organism evidence="2 3">
    <name type="scientific">Burkholderia ubonensis</name>
    <dbReference type="NCBI Taxonomy" id="101571"/>
    <lineage>
        <taxon>Bacteria</taxon>
        <taxon>Pseudomonadati</taxon>
        <taxon>Pseudomonadota</taxon>
        <taxon>Betaproteobacteria</taxon>
        <taxon>Burkholderiales</taxon>
        <taxon>Burkholderiaceae</taxon>
        <taxon>Burkholderia</taxon>
        <taxon>Burkholderia cepacia complex</taxon>
    </lineage>
</organism>
<name>A0A103RT73_9BURK</name>
<dbReference type="EMBL" id="LOXM01000041">
    <property type="protein sequence ID" value="KVG73574.1"/>
    <property type="molecule type" value="Genomic_DNA"/>
</dbReference>
<dbReference type="AlphaFoldDB" id="A0A103RT73"/>
<evidence type="ECO:0000313" key="3">
    <source>
        <dbReference type="Proteomes" id="UP000064029"/>
    </source>
</evidence>